<keyword evidence="2" id="KW-1185">Reference proteome</keyword>
<comment type="caution">
    <text evidence="1">The sequence shown here is derived from an EMBL/GenBank/DDBJ whole genome shotgun (WGS) entry which is preliminary data.</text>
</comment>
<organism evidence="1 2">
    <name type="scientific">Arctium lappa</name>
    <name type="common">Greater burdock</name>
    <name type="synonym">Lappa major</name>
    <dbReference type="NCBI Taxonomy" id="4217"/>
    <lineage>
        <taxon>Eukaryota</taxon>
        <taxon>Viridiplantae</taxon>
        <taxon>Streptophyta</taxon>
        <taxon>Embryophyta</taxon>
        <taxon>Tracheophyta</taxon>
        <taxon>Spermatophyta</taxon>
        <taxon>Magnoliopsida</taxon>
        <taxon>eudicotyledons</taxon>
        <taxon>Gunneridae</taxon>
        <taxon>Pentapetalae</taxon>
        <taxon>asterids</taxon>
        <taxon>campanulids</taxon>
        <taxon>Asterales</taxon>
        <taxon>Asteraceae</taxon>
        <taxon>Carduoideae</taxon>
        <taxon>Cardueae</taxon>
        <taxon>Arctiinae</taxon>
        <taxon>Arctium</taxon>
    </lineage>
</organism>
<dbReference type="EMBL" id="CM042052">
    <property type="protein sequence ID" value="KAI3719074.1"/>
    <property type="molecule type" value="Genomic_DNA"/>
</dbReference>
<proteinExistence type="predicted"/>
<reference evidence="1 2" key="2">
    <citation type="journal article" date="2022" name="Mol. Ecol. Resour.">
        <title>The genomes of chicory, endive, great burdock and yacon provide insights into Asteraceae paleo-polyploidization history and plant inulin production.</title>
        <authorList>
            <person name="Fan W."/>
            <person name="Wang S."/>
            <person name="Wang H."/>
            <person name="Wang A."/>
            <person name="Jiang F."/>
            <person name="Liu H."/>
            <person name="Zhao H."/>
            <person name="Xu D."/>
            <person name="Zhang Y."/>
        </authorList>
    </citation>
    <scope>NUCLEOTIDE SEQUENCE [LARGE SCALE GENOMIC DNA]</scope>
    <source>
        <strain evidence="2">cv. Niubang</strain>
    </source>
</reference>
<evidence type="ECO:0000313" key="2">
    <source>
        <dbReference type="Proteomes" id="UP001055879"/>
    </source>
</evidence>
<evidence type="ECO:0000313" key="1">
    <source>
        <dbReference type="EMBL" id="KAI3719074.1"/>
    </source>
</evidence>
<gene>
    <name evidence="1" type="ORF">L6452_19964</name>
</gene>
<accession>A0ACB9B9L1</accession>
<protein>
    <submittedName>
        <fullName evidence="1">Uncharacterized protein</fullName>
    </submittedName>
</protein>
<reference evidence="2" key="1">
    <citation type="journal article" date="2022" name="Mol. Ecol. Resour.">
        <title>The genomes of chicory, endive, great burdock and yacon provide insights into Asteraceae palaeo-polyploidization history and plant inulin production.</title>
        <authorList>
            <person name="Fan W."/>
            <person name="Wang S."/>
            <person name="Wang H."/>
            <person name="Wang A."/>
            <person name="Jiang F."/>
            <person name="Liu H."/>
            <person name="Zhao H."/>
            <person name="Xu D."/>
            <person name="Zhang Y."/>
        </authorList>
    </citation>
    <scope>NUCLEOTIDE SEQUENCE [LARGE SCALE GENOMIC DNA]</scope>
    <source>
        <strain evidence="2">cv. Niubang</strain>
    </source>
</reference>
<dbReference type="Proteomes" id="UP001055879">
    <property type="component" value="Linkage Group LG06"/>
</dbReference>
<sequence length="661" mass="75553">MGKTSKKGEDSPETDDLMAKHSKDPSRVGKTPKEGEDRYTYWELIEALANINVDVVNQGKEIKALQQVVISQQEQISKLKHLVGKLMAKKRRKQFVLRRRNGANKKEENAFKKGENSSSEQKDQQVEGEFVEESVESVEEKAAAETVSAAETSQAAVTGLTSEEVEVAEMLVKAKNDTPKAKGVVINEGGAKKVEKKVEKKDMAADVKRKGKEKMIETDPPNKKEKLIESDEALAKRLQEELDQAEKEQIEKDREIARALANELNQAFQKGLETEKAKARAISLRKAMMARSSAKKRRPSQTYLATQERNKMITFLRSAIGVKKEMFIKMTFEQVKGLYEKEMGKLKDNEKDRVEFEKKAKERHDVNINIPFPESEEGTPTKEKAEIKEEETLAQKIKKIKRVKSIASKGPRSEERIKEEKKKEAIVEQGQRILKRTKMMANRKKVGKKPRVEEEKKAETQEEVPQSSDVNMYMVVMDKIPKPISAEPVGIKPPEIIHWDTMEVDGKEFIRLKRKDEKYEVYSTWSKIVRECSRSDLEEMFEVGMKVHADQLTDPGLPIVKLIMEYLCMLFKPEAVSHLIRDVFEAVRGWTLYERSGVYELALDTFHMEYYLVDKVYKHTPLKIHAMLKKKLGSAPNSAMAKYLIQRIINQSLGLNPDIGA</sequence>
<name>A0ACB9B9L1_ARCLA</name>